<keyword evidence="4" id="KW-1185">Reference proteome</keyword>
<dbReference type="GO" id="GO:0004414">
    <property type="term" value="F:homoserine O-acetyltransferase activity"/>
    <property type="evidence" value="ECO:0007669"/>
    <property type="project" value="TreeGrafter"/>
</dbReference>
<keyword evidence="1 3" id="KW-0808">Transferase</keyword>
<dbReference type="EMBL" id="CP002046">
    <property type="protein sequence ID" value="EAP88286.1"/>
    <property type="molecule type" value="Genomic_DNA"/>
</dbReference>
<dbReference type="GO" id="GO:0009086">
    <property type="term" value="P:methionine biosynthetic process"/>
    <property type="evidence" value="ECO:0007669"/>
    <property type="project" value="TreeGrafter"/>
</dbReference>
<dbReference type="Gene3D" id="3.40.50.1820">
    <property type="entry name" value="alpha/beta hydrolase"/>
    <property type="match status" value="1"/>
</dbReference>
<gene>
    <name evidence="3" type="ordered locus">CA2559_05985</name>
</gene>
<dbReference type="GeneID" id="89452980"/>
<proteinExistence type="predicted"/>
<dbReference type="GO" id="GO:0009092">
    <property type="term" value="P:homoserine metabolic process"/>
    <property type="evidence" value="ECO:0007669"/>
    <property type="project" value="TreeGrafter"/>
</dbReference>
<dbReference type="eggNOG" id="COG2021">
    <property type="taxonomic scope" value="Bacteria"/>
</dbReference>
<evidence type="ECO:0000313" key="3">
    <source>
        <dbReference type="EMBL" id="EAP88286.1"/>
    </source>
</evidence>
<dbReference type="STRING" id="216432.CA2559_05985"/>
<evidence type="ECO:0000313" key="4">
    <source>
        <dbReference type="Proteomes" id="UP000002297"/>
    </source>
</evidence>
<dbReference type="OrthoDB" id="9800754at2"/>
<dbReference type="Proteomes" id="UP000002297">
    <property type="component" value="Chromosome"/>
</dbReference>
<dbReference type="SUPFAM" id="SSF53474">
    <property type="entry name" value="alpha/beta-Hydrolases"/>
    <property type="match status" value="1"/>
</dbReference>
<reference evidence="3 4" key="1">
    <citation type="journal article" date="2010" name="J. Bacteriol.">
        <title>The complete genome sequence of Croceibacter atlanticus HTCC2559T.</title>
        <authorList>
            <person name="Oh H.M."/>
            <person name="Kang I."/>
            <person name="Ferriera S."/>
            <person name="Giovannoni S.J."/>
            <person name="Cho J.C."/>
        </authorList>
    </citation>
    <scope>NUCLEOTIDE SEQUENCE [LARGE SCALE GENOMIC DNA]</scope>
    <source>
        <strain evidence="4">ATCC BAA-628 / HTCC2559 / KCTC 12090</strain>
    </source>
</reference>
<organism evidence="3 4">
    <name type="scientific">Croceibacter atlanticus (strain ATCC BAA-628 / JCM 21780 / CIP 108009 / IAM 15332 / KCTC 12090 / HTCC2559)</name>
    <dbReference type="NCBI Taxonomy" id="216432"/>
    <lineage>
        <taxon>Bacteria</taxon>
        <taxon>Pseudomonadati</taxon>
        <taxon>Bacteroidota</taxon>
        <taxon>Flavobacteriia</taxon>
        <taxon>Flavobacteriales</taxon>
        <taxon>Flavobacteriaceae</taxon>
        <taxon>Croceibacter</taxon>
    </lineage>
</organism>
<dbReference type="InterPro" id="IPR008220">
    <property type="entry name" value="HAT_MetX-like"/>
</dbReference>
<evidence type="ECO:0000259" key="2">
    <source>
        <dbReference type="Pfam" id="PF00561"/>
    </source>
</evidence>
<dbReference type="RefSeq" id="WP_013186957.1">
    <property type="nucleotide sequence ID" value="NC_014230.1"/>
</dbReference>
<accession>A3U7R9</accession>
<dbReference type="InterPro" id="IPR000073">
    <property type="entry name" value="AB_hydrolase_1"/>
</dbReference>
<name>A3U7R9_CROAH</name>
<dbReference type="HOGENOM" id="CLU_028760_1_2_10"/>
<dbReference type="InterPro" id="IPR029058">
    <property type="entry name" value="AB_hydrolase_fold"/>
</dbReference>
<dbReference type="AlphaFoldDB" id="A3U7R9"/>
<feature type="domain" description="AB hydrolase-1" evidence="2">
    <location>
        <begin position="35"/>
        <end position="285"/>
    </location>
</feature>
<dbReference type="Pfam" id="PF00561">
    <property type="entry name" value="Abhydrolase_1"/>
    <property type="match status" value="1"/>
</dbReference>
<sequence>MISEFIIEDFKLTSGSKTLVKTTYQQFGKALGTAPIVLINHALTGNSNVTGAQGWWSAIVGDNKVIDTQRFTILSIDVPGNGFNVNSDYTIKNYKDWQLVDVAKIQVRILEYLGVNELFAVVGGSLGGQLVWELAALKAIKIAHIIPIATDWKATDWLLANCKIQDSILNNSTNPIYDARLHAMTLYRTPRSLKQKFERERDEDSIFKVENWLSYHGNLLQNRFQLASYKLMNHLLTTANVLRNYTSIKDFAQVISADIHLVSVDSDLFFLAEDIWETYIDLCTEKDNVFISEIKSIHGHDAFLIETAQLQNILKPIFETKTHEHNHKHHIVWNR</sequence>
<protein>
    <submittedName>
        <fullName evidence="3">Homoserine O-acetyltransferase</fullName>
    </submittedName>
</protein>
<dbReference type="PANTHER" id="PTHR32268:SF11">
    <property type="entry name" value="HOMOSERINE O-ACETYLTRANSFERASE"/>
    <property type="match status" value="1"/>
</dbReference>
<dbReference type="PANTHER" id="PTHR32268">
    <property type="entry name" value="HOMOSERINE O-ACETYLTRANSFERASE"/>
    <property type="match status" value="1"/>
</dbReference>
<evidence type="ECO:0000256" key="1">
    <source>
        <dbReference type="ARBA" id="ARBA00022679"/>
    </source>
</evidence>
<dbReference type="KEGG" id="cat:CA2559_05985"/>